<dbReference type="SUPFAM" id="SSF55136">
    <property type="entry name" value="Probable bacterial effector-binding domain"/>
    <property type="match status" value="1"/>
</dbReference>
<dbReference type="Pfam" id="PF04832">
    <property type="entry name" value="SOUL"/>
    <property type="match status" value="1"/>
</dbReference>
<dbReference type="Gene3D" id="3.20.80.10">
    <property type="entry name" value="Regulatory factor, effector binding domain"/>
    <property type="match status" value="1"/>
</dbReference>
<gene>
    <name evidence="2" type="ORF">Pla123a_23140</name>
</gene>
<dbReference type="AlphaFoldDB" id="A0A5C5YQ49"/>
<comment type="caution">
    <text evidence="2">The sequence shown here is derived from an EMBL/GenBank/DDBJ whole genome shotgun (WGS) entry which is preliminary data.</text>
</comment>
<evidence type="ECO:0000313" key="2">
    <source>
        <dbReference type="EMBL" id="TWT76890.1"/>
    </source>
</evidence>
<dbReference type="OrthoDB" id="263408at2"/>
<keyword evidence="3" id="KW-1185">Reference proteome</keyword>
<evidence type="ECO:0000256" key="1">
    <source>
        <dbReference type="SAM" id="SignalP"/>
    </source>
</evidence>
<accession>A0A5C5YQ49</accession>
<protein>
    <submittedName>
        <fullName evidence="2">SOUL heme-binding protein</fullName>
    </submittedName>
</protein>
<reference evidence="2 3" key="1">
    <citation type="submission" date="2019-02" db="EMBL/GenBank/DDBJ databases">
        <title>Deep-cultivation of Planctomycetes and their phenomic and genomic characterization uncovers novel biology.</title>
        <authorList>
            <person name="Wiegand S."/>
            <person name="Jogler M."/>
            <person name="Boedeker C."/>
            <person name="Pinto D."/>
            <person name="Vollmers J."/>
            <person name="Rivas-Marin E."/>
            <person name="Kohn T."/>
            <person name="Peeters S.H."/>
            <person name="Heuer A."/>
            <person name="Rast P."/>
            <person name="Oberbeckmann S."/>
            <person name="Bunk B."/>
            <person name="Jeske O."/>
            <person name="Meyerdierks A."/>
            <person name="Storesund J.E."/>
            <person name="Kallscheuer N."/>
            <person name="Luecker S."/>
            <person name="Lage O.M."/>
            <person name="Pohl T."/>
            <person name="Merkel B.J."/>
            <person name="Hornburger P."/>
            <person name="Mueller R.-W."/>
            <person name="Bruemmer F."/>
            <person name="Labrenz M."/>
            <person name="Spormann A.M."/>
            <person name="Op Den Camp H."/>
            <person name="Overmann J."/>
            <person name="Amann R."/>
            <person name="Jetten M.S.M."/>
            <person name="Mascher T."/>
            <person name="Medema M.H."/>
            <person name="Devos D.P."/>
            <person name="Kaster A.-K."/>
            <person name="Ovreas L."/>
            <person name="Rohde M."/>
            <person name="Galperin M.Y."/>
            <person name="Jogler C."/>
        </authorList>
    </citation>
    <scope>NUCLEOTIDE SEQUENCE [LARGE SCALE GENOMIC DNA]</scope>
    <source>
        <strain evidence="2 3">Pla123a</strain>
    </source>
</reference>
<keyword evidence="1" id="KW-0732">Signal</keyword>
<feature type="chain" id="PRO_5023026276" evidence="1">
    <location>
        <begin position="21"/>
        <end position="271"/>
    </location>
</feature>
<proteinExistence type="predicted"/>
<organism evidence="2 3">
    <name type="scientific">Posidoniimonas polymericola</name>
    <dbReference type="NCBI Taxonomy" id="2528002"/>
    <lineage>
        <taxon>Bacteria</taxon>
        <taxon>Pseudomonadati</taxon>
        <taxon>Planctomycetota</taxon>
        <taxon>Planctomycetia</taxon>
        <taxon>Pirellulales</taxon>
        <taxon>Lacipirellulaceae</taxon>
        <taxon>Posidoniimonas</taxon>
    </lineage>
</organism>
<dbReference type="InterPro" id="IPR006917">
    <property type="entry name" value="SOUL_heme-bd"/>
</dbReference>
<dbReference type="RefSeq" id="WP_146587018.1">
    <property type="nucleotide sequence ID" value="NZ_SJPO01000005.1"/>
</dbReference>
<name>A0A5C5YQ49_9BACT</name>
<evidence type="ECO:0000313" key="3">
    <source>
        <dbReference type="Proteomes" id="UP000318478"/>
    </source>
</evidence>
<dbReference type="EMBL" id="SJPO01000005">
    <property type="protein sequence ID" value="TWT76890.1"/>
    <property type="molecule type" value="Genomic_DNA"/>
</dbReference>
<feature type="signal peptide" evidence="1">
    <location>
        <begin position="1"/>
        <end position="20"/>
    </location>
</feature>
<dbReference type="Proteomes" id="UP000318478">
    <property type="component" value="Unassembled WGS sequence"/>
</dbReference>
<dbReference type="InterPro" id="IPR011256">
    <property type="entry name" value="Reg_factor_effector_dom_sf"/>
</dbReference>
<sequence precursor="true">MRKLLLLLAFTFSWASLLNAKDESGYPEPDGEAATARQLVEAALAEEDGAALLSAVDQLKALVPSSSPIADELSAGGAATDQELTVPELKQRLQRVAEMLAFVPLGEAKLPEGFPTYTPVGMIEVKRYPKQRMAMAKQFMTLFGHISTNGIAMTAPVQMEYEASAAGRPQQQSMAFFYASPEIGKPGERGAVTVVDREPTEVVALGVRGGVGSQVIEDANARLERWVADQSKYEVSGPLRVMGYNSPMVGRKNQFHEVQLPLKRAATSAAR</sequence>